<keyword evidence="4" id="KW-1185">Reference proteome</keyword>
<protein>
    <submittedName>
        <fullName evidence="3">Uncharacterized protein</fullName>
    </submittedName>
</protein>
<dbReference type="AlphaFoldDB" id="A0A840NNE7"/>
<reference evidence="3 4" key="1">
    <citation type="submission" date="2020-08" db="EMBL/GenBank/DDBJ databases">
        <title>Sequencing the genomes of 1000 actinobacteria strains.</title>
        <authorList>
            <person name="Klenk H.-P."/>
        </authorList>
    </citation>
    <scope>NUCLEOTIDE SEQUENCE [LARGE SCALE GENOMIC DNA]</scope>
    <source>
        <strain evidence="3 4">DSM 45582</strain>
    </source>
</reference>
<organism evidence="3 4">
    <name type="scientific">Saccharopolyspora gloriosae</name>
    <dbReference type="NCBI Taxonomy" id="455344"/>
    <lineage>
        <taxon>Bacteria</taxon>
        <taxon>Bacillati</taxon>
        <taxon>Actinomycetota</taxon>
        <taxon>Actinomycetes</taxon>
        <taxon>Pseudonocardiales</taxon>
        <taxon>Pseudonocardiaceae</taxon>
        <taxon>Saccharopolyspora</taxon>
    </lineage>
</organism>
<sequence length="330" mass="33305">MSDEGMRPDRGPSSQVNPLIRRSRASRSGLGRVLAAGTVGALVTASSLLGAGSASAAGSVVVEKCGGTTDSTEFGQNILASPATLDDKVHQATLLVFPFGFDVADQAKQEFAGTGAISLGTVTEETQKFSGKSLAQSFTPQIDGLSSLQGRGAEVSKHVRNLAALGCFGAKVTGQEQPPPPPPSPEPEPTEPSAPPSSGQPNEPGVQPTAPGSAVPSGPGYGTGAPVVVVPPSYASGAPGMPGALPPWAQAQFGAVPGFTPNVGDLREQAAAQERERAELAAQEEVRAAGKAEALPMGQGNRVALPVLIAAISLAGVTAALVRTWVLRRA</sequence>
<feature type="region of interest" description="Disordered" evidence="1">
    <location>
        <begin position="171"/>
        <end position="219"/>
    </location>
</feature>
<dbReference type="RefSeq" id="WP_184484096.1">
    <property type="nucleotide sequence ID" value="NZ_JACHIV010000001.1"/>
</dbReference>
<accession>A0A840NNE7</accession>
<keyword evidence="2" id="KW-0812">Transmembrane</keyword>
<evidence type="ECO:0000256" key="1">
    <source>
        <dbReference type="SAM" id="MobiDB-lite"/>
    </source>
</evidence>
<comment type="caution">
    <text evidence="3">The sequence shown here is derived from an EMBL/GenBank/DDBJ whole genome shotgun (WGS) entry which is preliminary data.</text>
</comment>
<dbReference type="Proteomes" id="UP000580474">
    <property type="component" value="Unassembled WGS sequence"/>
</dbReference>
<dbReference type="EMBL" id="JACHIV010000001">
    <property type="protein sequence ID" value="MBB5072621.1"/>
    <property type="molecule type" value="Genomic_DNA"/>
</dbReference>
<evidence type="ECO:0000313" key="4">
    <source>
        <dbReference type="Proteomes" id="UP000580474"/>
    </source>
</evidence>
<evidence type="ECO:0000256" key="2">
    <source>
        <dbReference type="SAM" id="Phobius"/>
    </source>
</evidence>
<feature type="compositionally biased region" description="Basic and acidic residues" evidence="1">
    <location>
        <begin position="1"/>
        <end position="10"/>
    </location>
</feature>
<evidence type="ECO:0000313" key="3">
    <source>
        <dbReference type="EMBL" id="MBB5072621.1"/>
    </source>
</evidence>
<gene>
    <name evidence="3" type="ORF">BJ969_005709</name>
</gene>
<keyword evidence="2" id="KW-0472">Membrane</keyword>
<feature type="compositionally biased region" description="Pro residues" evidence="1">
    <location>
        <begin position="177"/>
        <end position="195"/>
    </location>
</feature>
<proteinExistence type="predicted"/>
<feature type="transmembrane region" description="Helical" evidence="2">
    <location>
        <begin position="303"/>
        <end position="326"/>
    </location>
</feature>
<keyword evidence="2" id="KW-1133">Transmembrane helix</keyword>
<feature type="region of interest" description="Disordered" evidence="1">
    <location>
        <begin position="1"/>
        <end position="22"/>
    </location>
</feature>
<name>A0A840NNE7_9PSEU</name>